<evidence type="ECO:0000313" key="2">
    <source>
        <dbReference type="EMBL" id="KAF2263552.1"/>
    </source>
</evidence>
<keyword evidence="3" id="KW-1185">Reference proteome</keyword>
<name>A0A9P4K973_9PLEO</name>
<dbReference type="EMBL" id="ML986625">
    <property type="protein sequence ID" value="KAF2263552.1"/>
    <property type="molecule type" value="Genomic_DNA"/>
</dbReference>
<protein>
    <submittedName>
        <fullName evidence="2">Uncharacterized protein</fullName>
    </submittedName>
</protein>
<reference evidence="3" key="1">
    <citation type="journal article" date="2020" name="Stud. Mycol.">
        <title>101 Dothideomycetes genomes: A test case for predicting lifestyles and emergence of pathogens.</title>
        <authorList>
            <person name="Haridas S."/>
            <person name="Albert R."/>
            <person name="Binder M."/>
            <person name="Bloem J."/>
            <person name="LaButti K."/>
            <person name="Salamov A."/>
            <person name="Andreopoulos B."/>
            <person name="Baker S."/>
            <person name="Barry K."/>
            <person name="Bills G."/>
            <person name="Bluhm B."/>
            <person name="Cannon C."/>
            <person name="Castanera R."/>
            <person name="Culley D."/>
            <person name="Daum C."/>
            <person name="Ezra D."/>
            <person name="Gonzalez J."/>
            <person name="Henrissat B."/>
            <person name="Kuo A."/>
            <person name="Liang C."/>
            <person name="Lipzen A."/>
            <person name="Lutzoni F."/>
            <person name="Magnuson J."/>
            <person name="Mondo S."/>
            <person name="Nolan M."/>
            <person name="Ohm R."/>
            <person name="Pangilinan J."/>
            <person name="Park H.-J."/>
            <person name="Ramirez L."/>
            <person name="Alfaro M."/>
            <person name="Sun H."/>
            <person name="Tritt A."/>
            <person name="Yoshinaga Y."/>
            <person name="Zwiers L.-H."/>
            <person name="Turgeon B."/>
            <person name="Goodwin S."/>
            <person name="Spatafora J."/>
            <person name="Crous P."/>
            <person name="Grigoriev I."/>
        </authorList>
    </citation>
    <scope>NUCLEOTIDE SEQUENCE [LARGE SCALE GENOMIC DNA]</scope>
    <source>
        <strain evidence="3">CBS 304.66</strain>
    </source>
</reference>
<dbReference type="AlphaFoldDB" id="A0A9P4K973"/>
<evidence type="ECO:0000313" key="3">
    <source>
        <dbReference type="Proteomes" id="UP000800093"/>
    </source>
</evidence>
<gene>
    <name evidence="2" type="ORF">CC78DRAFT_603785</name>
</gene>
<feature type="region of interest" description="Disordered" evidence="1">
    <location>
        <begin position="164"/>
        <end position="188"/>
    </location>
</feature>
<comment type="caution">
    <text evidence="2">The sequence shown here is derived from an EMBL/GenBank/DDBJ whole genome shotgun (WGS) entry which is preliminary data.</text>
</comment>
<dbReference type="Proteomes" id="UP000800093">
    <property type="component" value="Unassembled WGS sequence"/>
</dbReference>
<accession>A0A9P4K973</accession>
<organism evidence="2 3">
    <name type="scientific">Lojkania enalia</name>
    <dbReference type="NCBI Taxonomy" id="147567"/>
    <lineage>
        <taxon>Eukaryota</taxon>
        <taxon>Fungi</taxon>
        <taxon>Dikarya</taxon>
        <taxon>Ascomycota</taxon>
        <taxon>Pezizomycotina</taxon>
        <taxon>Dothideomycetes</taxon>
        <taxon>Pleosporomycetidae</taxon>
        <taxon>Pleosporales</taxon>
        <taxon>Pleosporales incertae sedis</taxon>
        <taxon>Lojkania</taxon>
    </lineage>
</organism>
<evidence type="ECO:0000256" key="1">
    <source>
        <dbReference type="SAM" id="MobiDB-lite"/>
    </source>
</evidence>
<proteinExistence type="predicted"/>
<feature type="region of interest" description="Disordered" evidence="1">
    <location>
        <begin position="1"/>
        <end position="30"/>
    </location>
</feature>
<dbReference type="OrthoDB" id="3645916at2759"/>
<sequence>MGSDQGLQERDDSQPVRAGSVKREEKTAWRRHAAVRENCSNGVERADTDGWLRCEERRKRQRQDKLEGVDLSQQESARRPGAIYLQLGAWGRGLFSFLSWSARRSACPEWTKTPGTGMTGPAPRRVLPAFFHSLSSAPQVLYQGRRCGSREQSRKHLRIPAHYASESMDSPLDPAREETPYSSPFASSDRRLASPLSIVPDPSIDPVVALTARRLADVINGFKRNIDRGDGGWTHAERILEPSLKVDHSQTYELLIVPDADGAEYPVTMQARVKKTMVAASGPAKMNGSNTAASASSNCGSRLYAEERTRNRVHADDKIGNAASSLTKADLDELFLKLRDDVQEDTSECVNHVHRPLRRFKQEWYDKNARDDKQTAIRHLGGAFRDSIFNNGLAPPGISLSPGIDKGD</sequence>